<name>A0A653EVB2_MYCKA</name>
<proteinExistence type="predicted"/>
<dbReference type="EMBL" id="LR589309">
    <property type="protein sequence ID" value="VTP01397.1"/>
    <property type="molecule type" value="Genomic_DNA"/>
</dbReference>
<reference evidence="1" key="1">
    <citation type="submission" date="2019-05" db="EMBL/GenBank/DDBJ databases">
        <authorList>
            <person name="Naeem R."/>
            <person name="Antony C."/>
            <person name="Guan Q."/>
        </authorList>
    </citation>
    <scope>NUCLEOTIDE SEQUENCE</scope>
    <source>
        <strain evidence="1">3</strain>
    </source>
</reference>
<protein>
    <submittedName>
        <fullName evidence="1">Uncharacterized protein</fullName>
    </submittedName>
</protein>
<sequence length="137" mass="15001">MPASTGRASEAAECIRGARAHRGTTPNAERQIHRACGDVRAALLQALDLLSVATAPRPGRDDVFRAYSDLGRVERHVLLALHATDLLDQMVGTQPEHRQPWSYYRGRIGMKLRSVGRRESSATLDICDTARSPGQKG</sequence>
<gene>
    <name evidence="1" type="ORF">BIN_B_02953</name>
</gene>
<organism evidence="1">
    <name type="scientific">Mycobacterium kansasii</name>
    <dbReference type="NCBI Taxonomy" id="1768"/>
    <lineage>
        <taxon>Bacteria</taxon>
        <taxon>Bacillati</taxon>
        <taxon>Actinomycetota</taxon>
        <taxon>Actinomycetes</taxon>
        <taxon>Mycobacteriales</taxon>
        <taxon>Mycobacteriaceae</taxon>
        <taxon>Mycobacterium</taxon>
    </lineage>
</organism>
<evidence type="ECO:0000313" key="1">
    <source>
        <dbReference type="EMBL" id="VTP01397.1"/>
    </source>
</evidence>
<accession>A0A653EVB2</accession>
<dbReference type="AlphaFoldDB" id="A0A653EVB2"/>